<dbReference type="OrthoDB" id="9802090at2"/>
<keyword evidence="9" id="KW-1185">Reference proteome</keyword>
<dbReference type="UniPathway" id="UPA00989"/>
<dbReference type="NCBIfam" id="TIGR00091">
    <property type="entry name" value="tRNA (guanosine(46)-N7)-methyltransferase TrmB"/>
    <property type="match status" value="1"/>
</dbReference>
<dbReference type="EMBL" id="MDGQ01000005">
    <property type="protein sequence ID" value="OEK04644.1"/>
    <property type="molecule type" value="Genomic_DNA"/>
</dbReference>
<proteinExistence type="inferred from homology"/>
<dbReference type="PANTHER" id="PTHR23417:SF14">
    <property type="entry name" value="PENTACOTRIPEPTIDE-REPEAT REGION OF PRORP DOMAIN-CONTAINING PROTEIN"/>
    <property type="match status" value="1"/>
</dbReference>
<dbReference type="HAMAP" id="MF_01057">
    <property type="entry name" value="tRNA_methyltr_TrmB"/>
    <property type="match status" value="1"/>
</dbReference>
<evidence type="ECO:0000313" key="9">
    <source>
        <dbReference type="Proteomes" id="UP000095552"/>
    </source>
</evidence>
<evidence type="ECO:0000256" key="1">
    <source>
        <dbReference type="ARBA" id="ARBA00000142"/>
    </source>
</evidence>
<comment type="similarity">
    <text evidence="7">Belongs to the class I-like SAM-binding methyltransferase superfamily. TrmB family.</text>
</comment>
<dbReference type="Proteomes" id="UP000095552">
    <property type="component" value="Unassembled WGS sequence"/>
</dbReference>
<comment type="pathway">
    <text evidence="7">tRNA modification; N(7)-methylguanine-tRNA biosynthesis.</text>
</comment>
<evidence type="ECO:0000256" key="5">
    <source>
        <dbReference type="ARBA" id="ARBA00022691"/>
    </source>
</evidence>
<feature type="binding site" evidence="7">
    <location>
        <position position="121"/>
    </location>
    <ligand>
        <name>S-adenosyl-L-methionine</name>
        <dbReference type="ChEBI" id="CHEBI:59789"/>
    </ligand>
</feature>
<dbReference type="InterPro" id="IPR055361">
    <property type="entry name" value="tRNA_methyltr_TrmB_bact"/>
</dbReference>
<feature type="binding site" evidence="7">
    <location>
        <begin position="198"/>
        <end position="201"/>
    </location>
    <ligand>
        <name>substrate</name>
    </ligand>
</feature>
<dbReference type="SUPFAM" id="SSF53335">
    <property type="entry name" value="S-adenosyl-L-methionine-dependent methyltransferases"/>
    <property type="match status" value="1"/>
</dbReference>
<comment type="catalytic activity">
    <reaction evidence="1 7">
        <text>guanosine(46) in tRNA + S-adenosyl-L-methionine = N(7)-methylguanosine(46) in tRNA + S-adenosyl-L-homocysteine</text>
        <dbReference type="Rhea" id="RHEA:42708"/>
        <dbReference type="Rhea" id="RHEA-COMP:10188"/>
        <dbReference type="Rhea" id="RHEA-COMP:10189"/>
        <dbReference type="ChEBI" id="CHEBI:57856"/>
        <dbReference type="ChEBI" id="CHEBI:59789"/>
        <dbReference type="ChEBI" id="CHEBI:74269"/>
        <dbReference type="ChEBI" id="CHEBI:74480"/>
        <dbReference type="EC" id="2.1.1.33"/>
    </reaction>
</comment>
<dbReference type="Pfam" id="PF02390">
    <property type="entry name" value="Methyltransf_4"/>
    <property type="match status" value="1"/>
</dbReference>
<evidence type="ECO:0000256" key="2">
    <source>
        <dbReference type="ARBA" id="ARBA00003015"/>
    </source>
</evidence>
<comment type="caution">
    <text evidence="8">The sequence shown here is derived from an EMBL/GenBank/DDBJ whole genome shotgun (WGS) entry which is preliminary data.</text>
</comment>
<keyword evidence="3 7" id="KW-0489">Methyltransferase</keyword>
<comment type="function">
    <text evidence="2 7">Catalyzes the formation of N(7)-methylguanine at position 46 (m7G46) in tRNA.</text>
</comment>
<sequence>MPRGKKKRFQENKELPNIIQEGSDNFNHVKGQWAQHYFKNDYPITVEMGCGKGEYTVGLARYFKERNFVGVDIKGDRLWVGSKLSVKEKLENVAFLRTLIHHINDFFETDEVDNIWITFPDPRPRDRDEKRRLTSPRFLEHYKDILKPNGQVFFKTDNTGLFEYTLEVLKERTDILDLAYTFDLYQSEYLDDHYGIKTNFEQKYLDLGEPIKYLKFRFKP</sequence>
<protein>
    <recommendedName>
        <fullName evidence="7">tRNA (guanine-N(7)-)-methyltransferase</fullName>
        <ecNumber evidence="7">2.1.1.33</ecNumber>
    </recommendedName>
    <alternativeName>
        <fullName evidence="7">tRNA (guanine(46)-N(7))-methyltransferase</fullName>
    </alternativeName>
    <alternativeName>
        <fullName evidence="7">tRNA(m7G46)-methyltransferase</fullName>
    </alternativeName>
</protein>
<organism evidence="8 9">
    <name type="scientific">Roseivirga misakiensis</name>
    <dbReference type="NCBI Taxonomy" id="1563681"/>
    <lineage>
        <taxon>Bacteria</taxon>
        <taxon>Pseudomonadati</taxon>
        <taxon>Bacteroidota</taxon>
        <taxon>Cytophagia</taxon>
        <taxon>Cytophagales</taxon>
        <taxon>Roseivirgaceae</taxon>
        <taxon>Roseivirga</taxon>
    </lineage>
</organism>
<evidence type="ECO:0000256" key="4">
    <source>
        <dbReference type="ARBA" id="ARBA00022679"/>
    </source>
</evidence>
<accession>A0A1E5SZT7</accession>
<keyword evidence="4 7" id="KW-0808">Transferase</keyword>
<dbReference type="NCBIfam" id="NF001080">
    <property type="entry name" value="PRK00121.2-2"/>
    <property type="match status" value="1"/>
</dbReference>
<dbReference type="PANTHER" id="PTHR23417">
    <property type="entry name" value="3-DEOXY-D-MANNO-OCTULOSONIC-ACID TRANSFERASE/TRNA GUANINE-N 7 - -METHYLTRANSFERASE"/>
    <property type="match status" value="1"/>
</dbReference>
<dbReference type="AlphaFoldDB" id="A0A1E5SZT7"/>
<dbReference type="GO" id="GO:0043527">
    <property type="term" value="C:tRNA methyltransferase complex"/>
    <property type="evidence" value="ECO:0007669"/>
    <property type="project" value="TreeGrafter"/>
</dbReference>
<reference evidence="8 9" key="1">
    <citation type="submission" date="2016-08" db="EMBL/GenBank/DDBJ databases">
        <title>Draft genome of Fabibacter sp. strain SK-8.</title>
        <authorList>
            <person name="Wong S.-K."/>
            <person name="Hamasaki K."/>
            <person name="Yoshizawa S."/>
        </authorList>
    </citation>
    <scope>NUCLEOTIDE SEQUENCE [LARGE SCALE GENOMIC DNA]</scope>
    <source>
        <strain evidence="8 9">SK-8</strain>
    </source>
</reference>
<dbReference type="RefSeq" id="WP_069836148.1">
    <property type="nucleotide sequence ID" value="NZ_MDGQ01000005.1"/>
</dbReference>
<dbReference type="CDD" id="cd02440">
    <property type="entry name" value="AdoMet_MTases"/>
    <property type="match status" value="1"/>
</dbReference>
<feature type="binding site" evidence="7">
    <location>
        <position position="157"/>
    </location>
    <ligand>
        <name>substrate</name>
    </ligand>
</feature>
<dbReference type="Gene3D" id="3.40.50.150">
    <property type="entry name" value="Vaccinia Virus protein VP39"/>
    <property type="match status" value="1"/>
</dbReference>
<gene>
    <name evidence="7" type="primary">trmB</name>
    <name evidence="8" type="ORF">BFP71_14405</name>
</gene>
<evidence type="ECO:0000256" key="6">
    <source>
        <dbReference type="ARBA" id="ARBA00022694"/>
    </source>
</evidence>
<keyword evidence="5 7" id="KW-0949">S-adenosyl-L-methionine</keyword>
<feature type="binding site" evidence="7">
    <location>
        <position position="47"/>
    </location>
    <ligand>
        <name>S-adenosyl-L-methionine</name>
        <dbReference type="ChEBI" id="CHEBI:59789"/>
    </ligand>
</feature>
<evidence type="ECO:0000256" key="3">
    <source>
        <dbReference type="ARBA" id="ARBA00022603"/>
    </source>
</evidence>
<dbReference type="STRING" id="1563681.BFP71_14405"/>
<dbReference type="InterPro" id="IPR003358">
    <property type="entry name" value="tRNA_(Gua-N-7)_MeTrfase_Trmb"/>
</dbReference>
<dbReference type="GO" id="GO:0008176">
    <property type="term" value="F:tRNA (guanine(46)-N7)-methyltransferase activity"/>
    <property type="evidence" value="ECO:0007669"/>
    <property type="project" value="UniProtKB-UniRule"/>
</dbReference>
<dbReference type="PROSITE" id="PS51625">
    <property type="entry name" value="SAM_MT_TRMB"/>
    <property type="match status" value="1"/>
</dbReference>
<dbReference type="EC" id="2.1.1.33" evidence="7"/>
<dbReference type="InterPro" id="IPR029063">
    <property type="entry name" value="SAM-dependent_MTases_sf"/>
</dbReference>
<name>A0A1E5SZT7_9BACT</name>
<feature type="binding site" evidence="7">
    <location>
        <position position="72"/>
    </location>
    <ligand>
        <name>S-adenosyl-L-methionine</name>
        <dbReference type="ChEBI" id="CHEBI:59789"/>
    </ligand>
</feature>
<comment type="caution">
    <text evidence="7">Lacks conserved residue(s) required for the propagation of feature annotation.</text>
</comment>
<evidence type="ECO:0000256" key="7">
    <source>
        <dbReference type="HAMAP-Rule" id="MF_01057"/>
    </source>
</evidence>
<evidence type="ECO:0000313" key="8">
    <source>
        <dbReference type="EMBL" id="OEK04644.1"/>
    </source>
</evidence>
<keyword evidence="6 7" id="KW-0819">tRNA processing</keyword>